<name>A0A914Z425_9BILA</name>
<dbReference type="WBParaSite" id="PSU_v2.g5005.t1">
    <property type="protein sequence ID" value="PSU_v2.g5005.t1"/>
    <property type="gene ID" value="PSU_v2.g5005"/>
</dbReference>
<sequence length="90" mass="10443">MEQSSKKTRPIATLEYRRDYYARTKDRKQAYLNTPEYKARKAYTQRMRRAGTPVPRPTLSETKCTACGKHGHNRSNSLLCILHPSYIPIA</sequence>
<evidence type="ECO:0000313" key="2">
    <source>
        <dbReference type="WBParaSite" id="PSU_v2.g5005.t1"/>
    </source>
</evidence>
<evidence type="ECO:0000313" key="1">
    <source>
        <dbReference type="Proteomes" id="UP000887577"/>
    </source>
</evidence>
<protein>
    <submittedName>
        <fullName evidence="2">Uncharacterized protein</fullName>
    </submittedName>
</protein>
<organism evidence="1 2">
    <name type="scientific">Panagrolaimus superbus</name>
    <dbReference type="NCBI Taxonomy" id="310955"/>
    <lineage>
        <taxon>Eukaryota</taxon>
        <taxon>Metazoa</taxon>
        <taxon>Ecdysozoa</taxon>
        <taxon>Nematoda</taxon>
        <taxon>Chromadorea</taxon>
        <taxon>Rhabditida</taxon>
        <taxon>Tylenchina</taxon>
        <taxon>Panagrolaimomorpha</taxon>
        <taxon>Panagrolaimoidea</taxon>
        <taxon>Panagrolaimidae</taxon>
        <taxon>Panagrolaimus</taxon>
    </lineage>
</organism>
<accession>A0A914Z425</accession>
<keyword evidence="1" id="KW-1185">Reference proteome</keyword>
<proteinExistence type="predicted"/>
<reference evidence="2" key="1">
    <citation type="submission" date="2022-11" db="UniProtKB">
        <authorList>
            <consortium name="WormBaseParasite"/>
        </authorList>
    </citation>
    <scope>IDENTIFICATION</scope>
</reference>
<dbReference type="AlphaFoldDB" id="A0A914Z425"/>
<dbReference type="Proteomes" id="UP000887577">
    <property type="component" value="Unplaced"/>
</dbReference>